<keyword evidence="10" id="KW-1185">Reference proteome</keyword>
<dbReference type="GO" id="GO:0004930">
    <property type="term" value="F:G protein-coupled receptor activity"/>
    <property type="evidence" value="ECO:0007669"/>
    <property type="project" value="InterPro"/>
</dbReference>
<dbReference type="OrthoDB" id="9612721at2759"/>
<evidence type="ECO:0000256" key="2">
    <source>
        <dbReference type="ARBA" id="ARBA00022692"/>
    </source>
</evidence>
<evidence type="ECO:0000256" key="1">
    <source>
        <dbReference type="ARBA" id="ARBA00004141"/>
    </source>
</evidence>
<keyword evidence="4" id="KW-1133">Transmembrane helix</keyword>
<feature type="non-terminal residue" evidence="9">
    <location>
        <position position="407"/>
    </location>
</feature>
<dbReference type="InterPro" id="IPR000337">
    <property type="entry name" value="GPCR_3"/>
</dbReference>
<dbReference type="Pfam" id="PF01094">
    <property type="entry name" value="ANF_receptor"/>
    <property type="match status" value="1"/>
</dbReference>
<dbReference type="PANTHER" id="PTHR24061">
    <property type="entry name" value="CALCIUM-SENSING RECEPTOR-RELATED"/>
    <property type="match status" value="1"/>
</dbReference>
<keyword evidence="2" id="KW-0812">Transmembrane</keyword>
<evidence type="ECO:0000256" key="6">
    <source>
        <dbReference type="ARBA" id="ARBA00023170"/>
    </source>
</evidence>
<name>A0A1A6HT75_NEOLE</name>
<comment type="caution">
    <text evidence="9">The sequence shown here is derived from an EMBL/GenBank/DDBJ whole genome shotgun (WGS) entry which is preliminary data.</text>
</comment>
<feature type="domain" description="Receptor ligand binding region" evidence="8">
    <location>
        <begin position="9"/>
        <end position="398"/>
    </location>
</feature>
<evidence type="ECO:0000256" key="4">
    <source>
        <dbReference type="ARBA" id="ARBA00022989"/>
    </source>
</evidence>
<dbReference type="InterPro" id="IPR000068">
    <property type="entry name" value="GPCR_3_Ca_sens_rcpt-rel"/>
</dbReference>
<evidence type="ECO:0000313" key="10">
    <source>
        <dbReference type="Proteomes" id="UP000092124"/>
    </source>
</evidence>
<proteinExistence type="predicted"/>
<comment type="subcellular location">
    <subcellularLocation>
        <location evidence="1">Membrane</location>
        <topology evidence="1">Multi-pass membrane protein</topology>
    </subcellularLocation>
</comment>
<dbReference type="GO" id="GO:0005886">
    <property type="term" value="C:plasma membrane"/>
    <property type="evidence" value="ECO:0007669"/>
    <property type="project" value="TreeGrafter"/>
</dbReference>
<organism evidence="9 10">
    <name type="scientific">Neotoma lepida</name>
    <name type="common">Desert woodrat</name>
    <dbReference type="NCBI Taxonomy" id="56216"/>
    <lineage>
        <taxon>Eukaryota</taxon>
        <taxon>Metazoa</taxon>
        <taxon>Chordata</taxon>
        <taxon>Craniata</taxon>
        <taxon>Vertebrata</taxon>
        <taxon>Euteleostomi</taxon>
        <taxon>Mammalia</taxon>
        <taxon>Eutheria</taxon>
        <taxon>Euarchontoglires</taxon>
        <taxon>Glires</taxon>
        <taxon>Rodentia</taxon>
        <taxon>Myomorpha</taxon>
        <taxon>Muroidea</taxon>
        <taxon>Cricetidae</taxon>
        <taxon>Neotominae</taxon>
        <taxon>Neotoma</taxon>
    </lineage>
</organism>
<evidence type="ECO:0000256" key="7">
    <source>
        <dbReference type="ARBA" id="ARBA00023180"/>
    </source>
</evidence>
<dbReference type="InterPro" id="IPR004073">
    <property type="entry name" value="GPCR_3_vmron_rcpt_2"/>
</dbReference>
<keyword evidence="6" id="KW-0675">Receptor</keyword>
<dbReference type="PRINTS" id="PR00248">
    <property type="entry name" value="GPCRMGR"/>
</dbReference>
<dbReference type="Gene3D" id="3.40.50.2300">
    <property type="match status" value="2"/>
</dbReference>
<feature type="non-terminal residue" evidence="9">
    <location>
        <position position="1"/>
    </location>
</feature>
<gene>
    <name evidence="9" type="ORF">A6R68_20379</name>
</gene>
<dbReference type="PRINTS" id="PR01535">
    <property type="entry name" value="VOMERONASL2R"/>
</dbReference>
<accession>A0A1A6HT75</accession>
<evidence type="ECO:0000256" key="3">
    <source>
        <dbReference type="ARBA" id="ARBA00022729"/>
    </source>
</evidence>
<dbReference type="AlphaFoldDB" id="A0A1A6HT75"/>
<dbReference type="FunFam" id="3.40.50.2300:FF:000024">
    <property type="entry name" value="Vomeronasal 2, receptor 73"/>
    <property type="match status" value="1"/>
</dbReference>
<reference evidence="9 10" key="1">
    <citation type="submission" date="2016-06" db="EMBL/GenBank/DDBJ databases">
        <title>The Draft Genome Sequence and Annotation of the Desert Woodrat Neotoma lepida.</title>
        <authorList>
            <person name="Campbell M."/>
            <person name="Oakeson K.F."/>
            <person name="Yandell M."/>
            <person name="Halpert J.R."/>
            <person name="Dearing D."/>
        </authorList>
    </citation>
    <scope>NUCLEOTIDE SEQUENCE [LARGE SCALE GENOMIC DNA]</scope>
    <source>
        <strain evidence="9">417</strain>
        <tissue evidence="9">Liver</tissue>
    </source>
</reference>
<keyword evidence="7" id="KW-0325">Glycoprotein</keyword>
<dbReference type="Proteomes" id="UP000092124">
    <property type="component" value="Unassembled WGS sequence"/>
</dbReference>
<sequence length="407" mass="46842">KSTTNHQIELALLFSVAELNGNLDLLPNVSLTFDTQVDGCKTVSQWYSQIQSYGEYSNKVHNYLCFEETICSVAFSGPNWETSSLFGKIMDISYSYQLAHLTFGPFHPILSDHEQFPYLYQMASKDTFLALAMVSLMLHFNWNWVGLVIEEAEQGIQFLSDLRGETECKGICLDFVIIIPVNMELYMSRCELYNNQIMTSSTNVVIIYGDTDNTLTMNIRMWGSLGIQRIWVTTSQWEVITSKSNFALDSSHGILAFAHHHDEVSGFKHFVQTLNSQKYSDEYLARLEWMSFNCEVSASKWKTLKNCSSNASLEWIMEQTFDMAFSDANYNLYNAVYAVAHVLHEILLQPNYSSLLSEYNCLKMHSLFRNTNFINPVGDRVTVNQKEMLQPDYDIFQIWNFQNGLEL</sequence>
<dbReference type="STRING" id="56216.A0A1A6HT75"/>
<evidence type="ECO:0000256" key="5">
    <source>
        <dbReference type="ARBA" id="ARBA00023136"/>
    </source>
</evidence>
<dbReference type="PANTHER" id="PTHR24061:SF545">
    <property type="entry name" value="VOMERONASAL 2, RECEPTOR 118-RELATED"/>
    <property type="match status" value="1"/>
</dbReference>
<evidence type="ECO:0000313" key="9">
    <source>
        <dbReference type="EMBL" id="OBS81419.1"/>
    </source>
</evidence>
<dbReference type="InterPro" id="IPR001828">
    <property type="entry name" value="ANF_lig-bd_rcpt"/>
</dbReference>
<protein>
    <recommendedName>
        <fullName evidence="8">Receptor ligand binding region domain-containing protein</fullName>
    </recommendedName>
</protein>
<keyword evidence="5" id="KW-0472">Membrane</keyword>
<keyword evidence="3" id="KW-0732">Signal</keyword>
<dbReference type="InterPro" id="IPR028082">
    <property type="entry name" value="Peripla_BP_I"/>
</dbReference>
<evidence type="ECO:0000259" key="8">
    <source>
        <dbReference type="Pfam" id="PF01094"/>
    </source>
</evidence>
<dbReference type="EMBL" id="LZPO01016245">
    <property type="protein sequence ID" value="OBS81419.1"/>
    <property type="molecule type" value="Genomic_DNA"/>
</dbReference>
<dbReference type="SUPFAM" id="SSF53822">
    <property type="entry name" value="Periplasmic binding protein-like I"/>
    <property type="match status" value="1"/>
</dbReference>